<evidence type="ECO:0000313" key="3">
    <source>
        <dbReference type="EMBL" id="KAA5536397.1"/>
    </source>
</evidence>
<dbReference type="RefSeq" id="WP_150030968.1">
    <property type="nucleotide sequence ID" value="NZ_VWSH01000001.1"/>
</dbReference>
<protein>
    <submittedName>
        <fullName evidence="3">PorT family protein</fullName>
    </submittedName>
</protein>
<dbReference type="InterPro" id="IPR025665">
    <property type="entry name" value="Beta-barrel_OMP_2"/>
</dbReference>
<comment type="caution">
    <text evidence="3">The sequence shown here is derived from an EMBL/GenBank/DDBJ whole genome shotgun (WGS) entry which is preliminary data.</text>
</comment>
<keyword evidence="4" id="KW-1185">Reference proteome</keyword>
<dbReference type="AlphaFoldDB" id="A0A5M6CMX8"/>
<gene>
    <name evidence="3" type="ORF">F0919_01645</name>
</gene>
<feature type="domain" description="Outer membrane protein beta-barrel" evidence="2">
    <location>
        <begin position="18"/>
        <end position="192"/>
    </location>
</feature>
<feature type="signal peptide" evidence="1">
    <location>
        <begin position="1"/>
        <end position="19"/>
    </location>
</feature>
<reference evidence="3 4" key="1">
    <citation type="submission" date="2019-09" db="EMBL/GenBank/DDBJ databases">
        <title>Genome sequence and assembly of Taibaiella sp.</title>
        <authorList>
            <person name="Chhetri G."/>
        </authorList>
    </citation>
    <scope>NUCLEOTIDE SEQUENCE [LARGE SCALE GENOMIC DNA]</scope>
    <source>
        <strain evidence="3 4">KVB11</strain>
    </source>
</reference>
<evidence type="ECO:0000256" key="1">
    <source>
        <dbReference type="SAM" id="SignalP"/>
    </source>
</evidence>
<organism evidence="3 4">
    <name type="scientific">Taibaiella lutea</name>
    <dbReference type="NCBI Taxonomy" id="2608001"/>
    <lineage>
        <taxon>Bacteria</taxon>
        <taxon>Pseudomonadati</taxon>
        <taxon>Bacteroidota</taxon>
        <taxon>Chitinophagia</taxon>
        <taxon>Chitinophagales</taxon>
        <taxon>Chitinophagaceae</taxon>
        <taxon>Taibaiella</taxon>
    </lineage>
</organism>
<proteinExistence type="predicted"/>
<name>A0A5M6CMX8_9BACT</name>
<accession>A0A5M6CMX8</accession>
<keyword evidence="1" id="KW-0732">Signal</keyword>
<evidence type="ECO:0000313" key="4">
    <source>
        <dbReference type="Proteomes" id="UP000323632"/>
    </source>
</evidence>
<sequence>MKKIIIIIAAALTAQNTFAQISIAPEAGINLSNLTTKDDNGNSEDFSSKVGLRVGAYVNIPVSHGFFIQPGLLYSMKGAQQNGTESLLGFTVNYKLSLNMNYLEVPLNIGYDYSLGNAGGIFVTAGPYLGYGLSGKAKTSVKITGMPDQNDESDIKFGSGNDEAKRIDYGLNFGAGYRTPFGVYARAQYGLGLANISNGDGDASIKHKGWALSLGYAFKI</sequence>
<feature type="chain" id="PRO_5024445002" evidence="1">
    <location>
        <begin position="20"/>
        <end position="220"/>
    </location>
</feature>
<dbReference type="Proteomes" id="UP000323632">
    <property type="component" value="Unassembled WGS sequence"/>
</dbReference>
<evidence type="ECO:0000259" key="2">
    <source>
        <dbReference type="Pfam" id="PF13568"/>
    </source>
</evidence>
<dbReference type="Pfam" id="PF13568">
    <property type="entry name" value="OMP_b-brl_2"/>
    <property type="match status" value="1"/>
</dbReference>
<dbReference type="EMBL" id="VWSH01000001">
    <property type="protein sequence ID" value="KAA5536397.1"/>
    <property type="molecule type" value="Genomic_DNA"/>
</dbReference>